<dbReference type="EMBL" id="GGEC01081761">
    <property type="protein sequence ID" value="MBX62245.1"/>
    <property type="molecule type" value="Transcribed_RNA"/>
</dbReference>
<organism evidence="1">
    <name type="scientific">Rhizophora mucronata</name>
    <name type="common">Asiatic mangrove</name>
    <dbReference type="NCBI Taxonomy" id="61149"/>
    <lineage>
        <taxon>Eukaryota</taxon>
        <taxon>Viridiplantae</taxon>
        <taxon>Streptophyta</taxon>
        <taxon>Embryophyta</taxon>
        <taxon>Tracheophyta</taxon>
        <taxon>Spermatophyta</taxon>
        <taxon>Magnoliopsida</taxon>
        <taxon>eudicotyledons</taxon>
        <taxon>Gunneridae</taxon>
        <taxon>Pentapetalae</taxon>
        <taxon>rosids</taxon>
        <taxon>fabids</taxon>
        <taxon>Malpighiales</taxon>
        <taxon>Rhizophoraceae</taxon>
        <taxon>Rhizophora</taxon>
    </lineage>
</organism>
<name>A0A2P2Q5I7_RHIMU</name>
<sequence>MNTSSYQTNGQCKWLLVTVRNSSCRSYLSTNTIKLLRAQKSRLTFF</sequence>
<proteinExistence type="predicted"/>
<dbReference type="AlphaFoldDB" id="A0A2P2Q5I7"/>
<accession>A0A2P2Q5I7</accession>
<protein>
    <submittedName>
        <fullName evidence="1">Uncharacterized protein</fullName>
    </submittedName>
</protein>
<evidence type="ECO:0000313" key="1">
    <source>
        <dbReference type="EMBL" id="MBX62245.1"/>
    </source>
</evidence>
<reference evidence="1" key="1">
    <citation type="submission" date="2018-02" db="EMBL/GenBank/DDBJ databases">
        <title>Rhizophora mucronata_Transcriptome.</title>
        <authorList>
            <person name="Meera S.P."/>
            <person name="Sreeshan A."/>
            <person name="Augustine A."/>
        </authorList>
    </citation>
    <scope>NUCLEOTIDE SEQUENCE</scope>
    <source>
        <tissue evidence="1">Leaf</tissue>
    </source>
</reference>